<keyword evidence="6" id="KW-1185">Reference proteome</keyword>
<proteinExistence type="predicted"/>
<reference evidence="5 6" key="1">
    <citation type="submission" date="2020-08" db="EMBL/GenBank/DDBJ databases">
        <title>Genomic Encyclopedia of Type Strains, Phase IV (KMG-IV): sequencing the most valuable type-strain genomes for metagenomic binning, comparative biology and taxonomic classification.</title>
        <authorList>
            <person name="Goeker M."/>
        </authorList>
    </citation>
    <scope>NUCLEOTIDE SEQUENCE [LARGE SCALE GENOMIC DNA]</scope>
    <source>
        <strain evidence="5 6">DSM 17976</strain>
    </source>
</reference>
<feature type="compositionally biased region" description="Basic and acidic residues" evidence="1">
    <location>
        <begin position="396"/>
        <end position="419"/>
    </location>
</feature>
<dbReference type="EMBL" id="JACIBY010000002">
    <property type="protein sequence ID" value="MBB3837197.1"/>
    <property type="molecule type" value="Genomic_DNA"/>
</dbReference>
<dbReference type="SUPFAM" id="SSF56601">
    <property type="entry name" value="beta-lactamase/transpeptidase-like"/>
    <property type="match status" value="1"/>
</dbReference>
<dbReference type="InterPro" id="IPR050491">
    <property type="entry name" value="AmpC-like"/>
</dbReference>
<dbReference type="AlphaFoldDB" id="A0A7W6EPC0"/>
<keyword evidence="2" id="KW-0732">Signal</keyword>
<evidence type="ECO:0000256" key="2">
    <source>
        <dbReference type="SAM" id="SignalP"/>
    </source>
</evidence>
<feature type="region of interest" description="Disordered" evidence="1">
    <location>
        <begin position="396"/>
        <end position="421"/>
    </location>
</feature>
<dbReference type="Gene3D" id="3.40.710.10">
    <property type="entry name" value="DD-peptidase/beta-lactamase superfamily"/>
    <property type="match status" value="1"/>
</dbReference>
<name>A0A7W6EPC0_9BACT</name>
<dbReference type="InterPro" id="IPR021860">
    <property type="entry name" value="Peptidase_S12_Pab87-rel_C"/>
</dbReference>
<gene>
    <name evidence="5" type="ORF">FHS57_001191</name>
</gene>
<dbReference type="Proteomes" id="UP000541352">
    <property type="component" value="Unassembled WGS sequence"/>
</dbReference>
<accession>A0A7W6EPC0</accession>
<comment type="caution">
    <text evidence="5">The sequence shown here is derived from an EMBL/GenBank/DDBJ whole genome shotgun (WGS) entry which is preliminary data.</text>
</comment>
<evidence type="ECO:0000259" key="4">
    <source>
        <dbReference type="Pfam" id="PF11954"/>
    </source>
</evidence>
<feature type="signal peptide" evidence="2">
    <location>
        <begin position="1"/>
        <end position="19"/>
    </location>
</feature>
<evidence type="ECO:0000313" key="6">
    <source>
        <dbReference type="Proteomes" id="UP000541352"/>
    </source>
</evidence>
<protein>
    <submittedName>
        <fullName evidence="5">CubicO group peptidase (Beta-lactamase class C family)</fullName>
    </submittedName>
</protein>
<dbReference type="PANTHER" id="PTHR46825:SF15">
    <property type="entry name" value="BETA-LACTAMASE-RELATED DOMAIN-CONTAINING PROTEIN"/>
    <property type="match status" value="1"/>
</dbReference>
<organism evidence="5 6">
    <name type="scientific">Runella defluvii</name>
    <dbReference type="NCBI Taxonomy" id="370973"/>
    <lineage>
        <taxon>Bacteria</taxon>
        <taxon>Pseudomonadati</taxon>
        <taxon>Bacteroidota</taxon>
        <taxon>Cytophagia</taxon>
        <taxon>Cytophagales</taxon>
        <taxon>Spirosomataceae</taxon>
        <taxon>Runella</taxon>
    </lineage>
</organism>
<dbReference type="RefSeq" id="WP_183971950.1">
    <property type="nucleotide sequence ID" value="NZ_JACIBY010000002.1"/>
</dbReference>
<evidence type="ECO:0000259" key="3">
    <source>
        <dbReference type="Pfam" id="PF00144"/>
    </source>
</evidence>
<sequence length="509" mass="56978">MKFRSLFLLLLVVTNVLFAQKKTSKVPAPTPFESFDGFVNRMLTEWRVPGASVAIVKDGKLLYAKGYGLKDVKNNLPVTENTLFPIASCSKSFTSAALAILADEGKLDWNKPIKEYLPDFQLADEYATRTITARELVSHRTGLPRHDWTWLYANLDRQALYQRLKFLPLSKPVFAQYQYNNLMYMTAGILVERLSGKSWEDFVREKILTPLEMNQTVLTYPELFTSKDYSLSYRDNNGQWVEQGFGSNVDAIGPAGSIKSSATEMANWLLMQLSKGSFGQKQIVSAANLKENHTPQTIVAPAEVTFSELGYASYGMGWSINTYRGHLRLAHNGSIEGYRSQMTFFPNNNLGVVVLTNTGFADYYFVNAISNYVSDQWLGLSIIDWSPRLKTAQAEAKAKTDKAKADNAAKRKTDTRPSHPAEAYSGVYTHPAYGSITLEARGESDYVGAFHGLSFRLQHYHYDVFEGTGTFDQSKFEFKIDSQGAIDRMVVGIANAGDIEFKKVSPPAK</sequence>
<dbReference type="InterPro" id="IPR001466">
    <property type="entry name" value="Beta-lactam-related"/>
</dbReference>
<dbReference type="Pfam" id="PF00144">
    <property type="entry name" value="Beta-lactamase"/>
    <property type="match status" value="1"/>
</dbReference>
<evidence type="ECO:0000313" key="5">
    <source>
        <dbReference type="EMBL" id="MBB3837197.1"/>
    </source>
</evidence>
<feature type="domain" description="Beta-lactamase-related" evidence="3">
    <location>
        <begin position="37"/>
        <end position="359"/>
    </location>
</feature>
<dbReference type="InterPro" id="IPR012338">
    <property type="entry name" value="Beta-lactam/transpept-like"/>
</dbReference>
<dbReference type="Gene3D" id="2.40.128.600">
    <property type="match status" value="1"/>
</dbReference>
<feature type="chain" id="PRO_5031516405" evidence="2">
    <location>
        <begin position="20"/>
        <end position="509"/>
    </location>
</feature>
<dbReference type="PANTHER" id="PTHR46825">
    <property type="entry name" value="D-ALANYL-D-ALANINE-CARBOXYPEPTIDASE/ENDOPEPTIDASE AMPH"/>
    <property type="match status" value="1"/>
</dbReference>
<evidence type="ECO:0000256" key="1">
    <source>
        <dbReference type="SAM" id="MobiDB-lite"/>
    </source>
</evidence>
<feature type="domain" description="Peptidase S12 Pab87-related C-terminal" evidence="4">
    <location>
        <begin position="411"/>
        <end position="491"/>
    </location>
</feature>
<dbReference type="Pfam" id="PF11954">
    <property type="entry name" value="DUF3471"/>
    <property type="match status" value="1"/>
</dbReference>